<evidence type="ECO:0000256" key="3">
    <source>
        <dbReference type="ARBA" id="ARBA00023163"/>
    </source>
</evidence>
<sequence length="274" mass="28677">MSEKPITVTQAAVTRHTPHLPKPHLRALPLRAVPLRSTCGRPHPCPPAMQRRILEQIGLFQGLSGDELASIGARMESLAWSAGEALFSAGEPAEHVYLLAAGQVKAFRTTATGQRTSLDFFGPGDVLGGLTWAGGSGYTETALALVTTCALQIDAGAFREVMFAQPSVALGVLDVVSGRLARARSAEQEQASATVTKRVATGLLRLADTFGVPGDAPGTTLIQLPLSRADLAAMAGTSAESASRAMSRLRRSGLIDTGRRWTAVLDADGLLAAK</sequence>
<name>A0AA41R124_9MICO</name>
<dbReference type="RefSeq" id="WP_243013460.1">
    <property type="nucleotide sequence ID" value="NZ_JALGAR010000009.1"/>
</dbReference>
<dbReference type="InterPro" id="IPR036388">
    <property type="entry name" value="WH-like_DNA-bd_sf"/>
</dbReference>
<reference evidence="7" key="1">
    <citation type="submission" date="2022-03" db="EMBL/GenBank/DDBJ databases">
        <title>Cryobacterium sp. nov. strain ZS14-85, isolated from Antarctic soil.</title>
        <authorList>
            <person name="Li J."/>
            <person name="Niu G."/>
        </authorList>
    </citation>
    <scope>NUCLEOTIDE SEQUENCE</scope>
    <source>
        <strain evidence="7">ZS14-85</strain>
    </source>
</reference>
<dbReference type="PANTHER" id="PTHR24567:SF26">
    <property type="entry name" value="REGULATORY PROTEIN YEIL"/>
    <property type="match status" value="1"/>
</dbReference>
<keyword evidence="1" id="KW-0805">Transcription regulation</keyword>
<dbReference type="AlphaFoldDB" id="A0AA41R124"/>
<comment type="caution">
    <text evidence="7">The sequence shown here is derived from an EMBL/GenBank/DDBJ whole genome shotgun (WGS) entry which is preliminary data.</text>
</comment>
<dbReference type="CDD" id="cd00038">
    <property type="entry name" value="CAP_ED"/>
    <property type="match status" value="1"/>
</dbReference>
<dbReference type="EMBL" id="JALGAR010000009">
    <property type="protein sequence ID" value="MCI4660028.1"/>
    <property type="molecule type" value="Genomic_DNA"/>
</dbReference>
<evidence type="ECO:0000256" key="2">
    <source>
        <dbReference type="ARBA" id="ARBA00023125"/>
    </source>
</evidence>
<dbReference type="Pfam" id="PF00027">
    <property type="entry name" value="cNMP_binding"/>
    <property type="match status" value="1"/>
</dbReference>
<dbReference type="SUPFAM" id="SSF46785">
    <property type="entry name" value="Winged helix' DNA-binding domain"/>
    <property type="match status" value="1"/>
</dbReference>
<dbReference type="PROSITE" id="PS51063">
    <property type="entry name" value="HTH_CRP_2"/>
    <property type="match status" value="1"/>
</dbReference>
<evidence type="ECO:0000313" key="7">
    <source>
        <dbReference type="EMBL" id="MCI4660028.1"/>
    </source>
</evidence>
<evidence type="ECO:0000259" key="5">
    <source>
        <dbReference type="PROSITE" id="PS50042"/>
    </source>
</evidence>
<dbReference type="Proteomes" id="UP001165341">
    <property type="component" value="Unassembled WGS sequence"/>
</dbReference>
<dbReference type="InterPro" id="IPR036390">
    <property type="entry name" value="WH_DNA-bd_sf"/>
</dbReference>
<dbReference type="PANTHER" id="PTHR24567">
    <property type="entry name" value="CRP FAMILY TRANSCRIPTIONAL REGULATORY PROTEIN"/>
    <property type="match status" value="1"/>
</dbReference>
<dbReference type="Gene3D" id="1.10.10.10">
    <property type="entry name" value="Winged helix-like DNA-binding domain superfamily/Winged helix DNA-binding domain"/>
    <property type="match status" value="1"/>
</dbReference>
<dbReference type="PRINTS" id="PR00034">
    <property type="entry name" value="HTHCRP"/>
</dbReference>
<accession>A0AA41R124</accession>
<organism evidence="7 8">
    <name type="scientific">Cryobacterium zhongshanensis</name>
    <dbReference type="NCBI Taxonomy" id="2928153"/>
    <lineage>
        <taxon>Bacteria</taxon>
        <taxon>Bacillati</taxon>
        <taxon>Actinomycetota</taxon>
        <taxon>Actinomycetes</taxon>
        <taxon>Micrococcales</taxon>
        <taxon>Microbacteriaceae</taxon>
        <taxon>Cryobacterium</taxon>
    </lineage>
</organism>
<keyword evidence="2" id="KW-0238">DNA-binding</keyword>
<dbReference type="Gene3D" id="2.60.120.10">
    <property type="entry name" value="Jelly Rolls"/>
    <property type="match status" value="1"/>
</dbReference>
<evidence type="ECO:0000259" key="6">
    <source>
        <dbReference type="PROSITE" id="PS51063"/>
    </source>
</evidence>
<dbReference type="InterPro" id="IPR014710">
    <property type="entry name" value="RmlC-like_jellyroll"/>
</dbReference>
<dbReference type="InterPro" id="IPR050397">
    <property type="entry name" value="Env_Response_Regulators"/>
</dbReference>
<keyword evidence="8" id="KW-1185">Reference proteome</keyword>
<proteinExistence type="predicted"/>
<evidence type="ECO:0000256" key="1">
    <source>
        <dbReference type="ARBA" id="ARBA00023015"/>
    </source>
</evidence>
<protein>
    <submittedName>
        <fullName evidence="7">Crp/Fnr family transcriptional regulator</fullName>
    </submittedName>
</protein>
<evidence type="ECO:0000313" key="8">
    <source>
        <dbReference type="Proteomes" id="UP001165341"/>
    </source>
</evidence>
<dbReference type="GO" id="GO:0003700">
    <property type="term" value="F:DNA-binding transcription factor activity"/>
    <property type="evidence" value="ECO:0007669"/>
    <property type="project" value="TreeGrafter"/>
</dbReference>
<dbReference type="InterPro" id="IPR018490">
    <property type="entry name" value="cNMP-bd_dom_sf"/>
</dbReference>
<dbReference type="SUPFAM" id="SSF51206">
    <property type="entry name" value="cAMP-binding domain-like"/>
    <property type="match status" value="1"/>
</dbReference>
<gene>
    <name evidence="7" type="ORF">MQH31_19640</name>
</gene>
<dbReference type="SMART" id="SM00419">
    <property type="entry name" value="HTH_CRP"/>
    <property type="match status" value="1"/>
</dbReference>
<dbReference type="PROSITE" id="PS50042">
    <property type="entry name" value="CNMP_BINDING_3"/>
    <property type="match status" value="1"/>
</dbReference>
<feature type="domain" description="HTH crp-type" evidence="6">
    <location>
        <begin position="193"/>
        <end position="268"/>
    </location>
</feature>
<dbReference type="InterPro" id="IPR000595">
    <property type="entry name" value="cNMP-bd_dom"/>
</dbReference>
<keyword evidence="3" id="KW-0804">Transcription</keyword>
<dbReference type="GO" id="GO:0005829">
    <property type="term" value="C:cytosol"/>
    <property type="evidence" value="ECO:0007669"/>
    <property type="project" value="TreeGrafter"/>
</dbReference>
<feature type="region of interest" description="Disordered" evidence="4">
    <location>
        <begin position="1"/>
        <end position="21"/>
    </location>
</feature>
<dbReference type="SMART" id="SM00100">
    <property type="entry name" value="cNMP"/>
    <property type="match status" value="1"/>
</dbReference>
<feature type="domain" description="Cyclic nucleotide-binding" evidence="5">
    <location>
        <begin position="59"/>
        <end position="162"/>
    </location>
</feature>
<dbReference type="InterPro" id="IPR012318">
    <property type="entry name" value="HTH_CRP"/>
</dbReference>
<evidence type="ECO:0000256" key="4">
    <source>
        <dbReference type="SAM" id="MobiDB-lite"/>
    </source>
</evidence>
<dbReference type="Pfam" id="PF13545">
    <property type="entry name" value="HTH_Crp_2"/>
    <property type="match status" value="1"/>
</dbReference>
<dbReference type="GO" id="GO:0003677">
    <property type="term" value="F:DNA binding"/>
    <property type="evidence" value="ECO:0007669"/>
    <property type="project" value="UniProtKB-KW"/>
</dbReference>